<proteinExistence type="evidence at transcript level"/>
<feature type="signal peptide" evidence="1">
    <location>
        <begin position="1"/>
        <end position="23"/>
    </location>
</feature>
<feature type="chain" id="PRO_5034582763" evidence="1">
    <location>
        <begin position="24"/>
        <end position="111"/>
    </location>
</feature>
<dbReference type="EMBL" id="MW922042">
    <property type="protein sequence ID" value="QXT26521.1"/>
    <property type="molecule type" value="mRNA"/>
</dbReference>
<accession>A0A8F6T7H8</accession>
<keyword evidence="1" id="KW-0732">Signal</keyword>
<evidence type="ECO:0000313" key="2">
    <source>
        <dbReference type="EMBL" id="QXT26521.1"/>
    </source>
</evidence>
<protein>
    <submittedName>
        <fullName evidence="2">Myticalin 1</fullName>
    </submittedName>
</protein>
<evidence type="ECO:0000256" key="1">
    <source>
        <dbReference type="SAM" id="SignalP"/>
    </source>
</evidence>
<sequence>MKVNVCLLLTIVFAYCLINGCKGTRWRPWPPPVRGYPPIRRWPPIRTWHPRPTIYRGRKSVTFIDDNQDDDIKNLDFEDRHLHERYVDMNDDDEVTNDIHEHYVDDPQEDD</sequence>
<reference evidence="2" key="1">
    <citation type="submission" date="2021-04" db="EMBL/GenBank/DDBJ databases">
        <authorList>
            <person name="Yang J."/>
            <person name="Liao Z."/>
        </authorList>
    </citation>
    <scope>NUCLEOTIDE SEQUENCE</scope>
</reference>
<dbReference type="AlphaFoldDB" id="A0A8F6T7H8"/>
<name>A0A8F6T7H8_MYTCO</name>
<organism evidence="2">
    <name type="scientific">Mytilus coruscus</name>
    <name type="common">Sea mussel</name>
    <dbReference type="NCBI Taxonomy" id="42192"/>
    <lineage>
        <taxon>Eukaryota</taxon>
        <taxon>Metazoa</taxon>
        <taxon>Spiralia</taxon>
        <taxon>Lophotrochozoa</taxon>
        <taxon>Mollusca</taxon>
        <taxon>Bivalvia</taxon>
        <taxon>Autobranchia</taxon>
        <taxon>Pteriomorphia</taxon>
        <taxon>Mytilida</taxon>
        <taxon>Mytiloidea</taxon>
        <taxon>Mytilidae</taxon>
        <taxon>Mytilinae</taxon>
        <taxon>Mytilus</taxon>
    </lineage>
</organism>